<proteinExistence type="predicted"/>
<dbReference type="PANTHER" id="PTHR30005:SF0">
    <property type="entry name" value="RETROGRADE REGULATION PROTEIN 2"/>
    <property type="match status" value="1"/>
</dbReference>
<reference evidence="2" key="1">
    <citation type="submission" date="2020-04" db="EMBL/GenBank/DDBJ databases">
        <title>A desert anoxygenic phototrophic bacterium fixes CO2 using RubisCO under aerobic conditions.</title>
        <authorList>
            <person name="Tang K."/>
        </authorList>
    </citation>
    <scope>NUCLEOTIDE SEQUENCE [LARGE SCALE GENOMIC DNA]</scope>
    <source>
        <strain evidence="2">MIMtkB3</strain>
    </source>
</reference>
<protein>
    <submittedName>
        <fullName evidence="2">Ppx/GppA family phosphatase</fullName>
    </submittedName>
</protein>
<dbReference type="InterPro" id="IPR043129">
    <property type="entry name" value="ATPase_NBD"/>
</dbReference>
<dbReference type="InterPro" id="IPR050273">
    <property type="entry name" value="GppA/Ppx_hydrolase"/>
</dbReference>
<feature type="domain" description="Ppx/GppA phosphatase N-terminal" evidence="1">
    <location>
        <begin position="40"/>
        <end position="333"/>
    </location>
</feature>
<dbReference type="Proteomes" id="UP000501891">
    <property type="component" value="Chromosome"/>
</dbReference>
<dbReference type="InterPro" id="IPR003695">
    <property type="entry name" value="Ppx_GppA_N"/>
</dbReference>
<dbReference type="Gene3D" id="3.30.420.40">
    <property type="match status" value="1"/>
</dbReference>
<dbReference type="PANTHER" id="PTHR30005">
    <property type="entry name" value="EXOPOLYPHOSPHATASE"/>
    <property type="match status" value="1"/>
</dbReference>
<dbReference type="EMBL" id="CP051775">
    <property type="protein sequence ID" value="QJE73050.1"/>
    <property type="molecule type" value="Genomic_DNA"/>
</dbReference>
<dbReference type="Pfam" id="PF02541">
    <property type="entry name" value="Ppx-GppA"/>
    <property type="match status" value="1"/>
</dbReference>
<dbReference type="CDD" id="cd24054">
    <property type="entry name" value="ASKHA_NBD_AaPPX-GppA_MtPPX2-like"/>
    <property type="match status" value="1"/>
</dbReference>
<evidence type="ECO:0000313" key="3">
    <source>
        <dbReference type="Proteomes" id="UP000501891"/>
    </source>
</evidence>
<dbReference type="SUPFAM" id="SSF53067">
    <property type="entry name" value="Actin-like ATPase domain"/>
    <property type="match status" value="2"/>
</dbReference>
<dbReference type="Gene3D" id="3.30.420.150">
    <property type="entry name" value="Exopolyphosphatase. Domain 2"/>
    <property type="match status" value="1"/>
</dbReference>
<dbReference type="GO" id="GO:0016462">
    <property type="term" value="F:pyrophosphatase activity"/>
    <property type="evidence" value="ECO:0007669"/>
    <property type="project" value="TreeGrafter"/>
</dbReference>
<dbReference type="KEGG" id="acru:HHL28_08085"/>
<evidence type="ECO:0000313" key="2">
    <source>
        <dbReference type="EMBL" id="QJE73050.1"/>
    </source>
</evidence>
<evidence type="ECO:0000259" key="1">
    <source>
        <dbReference type="Pfam" id="PF02541"/>
    </source>
</evidence>
<sequence>MPVESPAAGLRPGWGEGPAAWKTPVLAALDLGTNNCRLLIAKPCHGGFRVIDAFSRIVRLGEGLTRSNTLSDEAMTRTVQALKVCRSKMERRGVSVARAVATEACRRAGNCNEFLDRVESETGISIEIITAGEEARLALAGVSPLLDPKVPKALVFDIGGGSTELVWLELLRGKPRLIDQISIPLGVVNLTETYGSDRVSPDDYATMVRAVDHVLEGFDQRNRIAEAVAAGKVQMLGASGTVTTLAGIQMGLPRYDRSKVDGSWLERKHALDISRTLLGLDYEGRAAHACVGRDRADLVIAGCAILEAIWGRWAVPSLRIADRGVREGILFELAAASRGR</sequence>
<accession>A0A858R6J2</accession>
<gene>
    <name evidence="2" type="ORF">HHL28_08085</name>
</gene>
<organism evidence="2 3">
    <name type="scientific">Aerophototrophica crusticola</name>
    <dbReference type="NCBI Taxonomy" id="1709002"/>
    <lineage>
        <taxon>Bacteria</taxon>
        <taxon>Pseudomonadati</taxon>
        <taxon>Pseudomonadota</taxon>
        <taxon>Alphaproteobacteria</taxon>
        <taxon>Rhodospirillales</taxon>
        <taxon>Rhodospirillaceae</taxon>
        <taxon>Aerophototrophica</taxon>
    </lineage>
</organism>
<keyword evidence="3" id="KW-1185">Reference proteome</keyword>
<name>A0A858R6J2_9PROT</name>
<dbReference type="AlphaFoldDB" id="A0A858R6J2"/>